<dbReference type="GO" id="GO:0016020">
    <property type="term" value="C:membrane"/>
    <property type="evidence" value="ECO:0007669"/>
    <property type="project" value="UniProtKB-SubCell"/>
</dbReference>
<reference evidence="16 17" key="1">
    <citation type="journal article" date="2011" name="J. Gen. Appl. Microbiol.">
        <title>Draft genome sequencing of the enigmatic yeast Saitoella complicata.</title>
        <authorList>
            <person name="Nishida H."/>
            <person name="Hamamoto M."/>
            <person name="Sugiyama J."/>
        </authorList>
    </citation>
    <scope>NUCLEOTIDE SEQUENCE [LARGE SCALE GENOMIC DNA]</scope>
    <source>
        <strain evidence="16 17">NRRL Y-17804</strain>
    </source>
</reference>
<feature type="transmembrane region" description="Helical" evidence="14">
    <location>
        <begin position="809"/>
        <end position="832"/>
    </location>
</feature>
<dbReference type="InterPro" id="IPR031127">
    <property type="entry name" value="E3_UB_ligase_RBR"/>
</dbReference>
<dbReference type="InterPro" id="IPR044066">
    <property type="entry name" value="TRIAD_supradom"/>
</dbReference>
<dbReference type="GO" id="GO:0061630">
    <property type="term" value="F:ubiquitin protein ligase activity"/>
    <property type="evidence" value="ECO:0007669"/>
    <property type="project" value="UniProtKB-EC"/>
</dbReference>
<dbReference type="CDD" id="cd20335">
    <property type="entry name" value="BRcat_RBR"/>
    <property type="match status" value="1"/>
</dbReference>
<organism evidence="16 17">
    <name type="scientific">Saitoella complicata (strain BCRC 22490 / CBS 7301 / JCM 7358 / NBRC 10748 / NRRL Y-17804)</name>
    <dbReference type="NCBI Taxonomy" id="698492"/>
    <lineage>
        <taxon>Eukaryota</taxon>
        <taxon>Fungi</taxon>
        <taxon>Dikarya</taxon>
        <taxon>Ascomycota</taxon>
        <taxon>Taphrinomycotina</taxon>
        <taxon>Taphrinomycotina incertae sedis</taxon>
        <taxon>Saitoella</taxon>
    </lineage>
</organism>
<dbReference type="Pfam" id="PF01485">
    <property type="entry name" value="IBR"/>
    <property type="match status" value="1"/>
</dbReference>
<evidence type="ECO:0000256" key="3">
    <source>
        <dbReference type="ARBA" id="ARBA00012251"/>
    </source>
</evidence>
<dbReference type="SUPFAM" id="SSF57850">
    <property type="entry name" value="RING/U-box"/>
    <property type="match status" value="2"/>
</dbReference>
<dbReference type="SMART" id="SM00647">
    <property type="entry name" value="IBR"/>
    <property type="match status" value="2"/>
</dbReference>
<dbReference type="InterPro" id="IPR006603">
    <property type="entry name" value="PQ-loop_rpt"/>
</dbReference>
<keyword evidence="9" id="KW-0833">Ubl conjugation pathway</keyword>
<evidence type="ECO:0000256" key="5">
    <source>
        <dbReference type="ARBA" id="ARBA00022692"/>
    </source>
</evidence>
<dbReference type="PANTHER" id="PTHR11685">
    <property type="entry name" value="RBR FAMILY RING FINGER AND IBR DOMAIN-CONTAINING"/>
    <property type="match status" value="1"/>
</dbReference>
<dbReference type="Gene3D" id="1.20.1280.290">
    <property type="match status" value="2"/>
</dbReference>
<keyword evidence="4" id="KW-0808">Transferase</keyword>
<proteinExistence type="predicted"/>
<keyword evidence="10" id="KW-0862">Zinc</keyword>
<evidence type="ECO:0000256" key="10">
    <source>
        <dbReference type="ARBA" id="ARBA00022833"/>
    </source>
</evidence>
<dbReference type="EMBL" id="BACD03000011">
    <property type="protein sequence ID" value="GAO47925.1"/>
    <property type="molecule type" value="Genomic_DNA"/>
</dbReference>
<feature type="transmembrane region" description="Helical" evidence="14">
    <location>
        <begin position="632"/>
        <end position="653"/>
    </location>
</feature>
<feature type="transmembrane region" description="Helical" evidence="14">
    <location>
        <begin position="746"/>
        <end position="768"/>
    </location>
</feature>
<feature type="transmembrane region" description="Helical" evidence="14">
    <location>
        <begin position="673"/>
        <end position="695"/>
    </location>
</feature>
<dbReference type="Pfam" id="PF04193">
    <property type="entry name" value="PQ-loop"/>
    <property type="match status" value="2"/>
</dbReference>
<reference evidence="16 17" key="2">
    <citation type="journal article" date="2014" name="J. Gen. Appl. Microbiol.">
        <title>The early diverging ascomycetous budding yeast Saitoella complicata has three histone deacetylases belonging to the Clr6, Hos2, and Rpd3 lineages.</title>
        <authorList>
            <person name="Nishida H."/>
            <person name="Matsumoto T."/>
            <person name="Kondo S."/>
            <person name="Hamamoto M."/>
            <person name="Yoshikawa H."/>
        </authorList>
    </citation>
    <scope>NUCLEOTIDE SEQUENCE [LARGE SCALE GENOMIC DNA]</scope>
    <source>
        <strain evidence="16 17">NRRL Y-17804</strain>
    </source>
</reference>
<keyword evidence="7" id="KW-0677">Repeat</keyword>
<keyword evidence="17" id="KW-1185">Reference proteome</keyword>
<comment type="caution">
    <text evidence="16">The sequence shown here is derived from an EMBL/GenBank/DDBJ whole genome shotgun (WGS) entry which is preliminary data.</text>
</comment>
<evidence type="ECO:0000259" key="15">
    <source>
        <dbReference type="PROSITE" id="PS51873"/>
    </source>
</evidence>
<evidence type="ECO:0000256" key="13">
    <source>
        <dbReference type="SAM" id="MobiDB-lite"/>
    </source>
</evidence>
<dbReference type="AlphaFoldDB" id="A0A0E9NEV4"/>
<keyword evidence="6" id="KW-0479">Metal-binding</keyword>
<dbReference type="PROSITE" id="PS51873">
    <property type="entry name" value="TRIAD"/>
    <property type="match status" value="1"/>
</dbReference>
<feature type="domain" description="RING-type" evidence="15">
    <location>
        <begin position="222"/>
        <end position="411"/>
    </location>
</feature>
<reference evidence="16 17" key="3">
    <citation type="journal article" date="2015" name="Genome Announc.">
        <title>Draft Genome Sequence of the Archiascomycetous Yeast Saitoella complicata.</title>
        <authorList>
            <person name="Yamauchi K."/>
            <person name="Kondo S."/>
            <person name="Hamamoto M."/>
            <person name="Takahashi Y."/>
            <person name="Ogura Y."/>
            <person name="Hayashi T."/>
            <person name="Nishida H."/>
        </authorList>
    </citation>
    <scope>NUCLEOTIDE SEQUENCE [LARGE SCALE GENOMIC DNA]</scope>
    <source>
        <strain evidence="16 17">NRRL Y-17804</strain>
    </source>
</reference>
<evidence type="ECO:0000313" key="16">
    <source>
        <dbReference type="EMBL" id="GAO47925.1"/>
    </source>
</evidence>
<name>A0A0E9NEV4_SAICN</name>
<dbReference type="Gene3D" id="1.20.120.1750">
    <property type="match status" value="1"/>
</dbReference>
<comment type="subcellular location">
    <subcellularLocation>
        <location evidence="2">Membrane</location>
        <topology evidence="2">Multi-pass membrane protein</topology>
    </subcellularLocation>
</comment>
<dbReference type="CDD" id="cd22584">
    <property type="entry name" value="Rcat_RBR_unk"/>
    <property type="match status" value="1"/>
</dbReference>
<dbReference type="EC" id="2.3.2.31" evidence="3"/>
<evidence type="ECO:0000256" key="12">
    <source>
        <dbReference type="ARBA" id="ARBA00023136"/>
    </source>
</evidence>
<protein>
    <recommendedName>
        <fullName evidence="3">RBR-type E3 ubiquitin transferase</fullName>
        <ecNumber evidence="3">2.3.2.31</ecNumber>
    </recommendedName>
</protein>
<evidence type="ECO:0000313" key="17">
    <source>
        <dbReference type="Proteomes" id="UP000033140"/>
    </source>
</evidence>
<evidence type="ECO:0000256" key="2">
    <source>
        <dbReference type="ARBA" id="ARBA00004141"/>
    </source>
</evidence>
<feature type="region of interest" description="Disordered" evidence="13">
    <location>
        <begin position="874"/>
        <end position="897"/>
    </location>
</feature>
<keyword evidence="11 14" id="KW-1133">Transmembrane helix</keyword>
<keyword evidence="12 14" id="KW-0472">Membrane</keyword>
<evidence type="ECO:0000256" key="4">
    <source>
        <dbReference type="ARBA" id="ARBA00022679"/>
    </source>
</evidence>
<evidence type="ECO:0000256" key="11">
    <source>
        <dbReference type="ARBA" id="ARBA00022989"/>
    </source>
</evidence>
<dbReference type="STRING" id="698492.A0A0E9NEV4"/>
<accession>A0A0E9NEV4</accession>
<dbReference type="GO" id="GO:0016567">
    <property type="term" value="P:protein ubiquitination"/>
    <property type="evidence" value="ECO:0007669"/>
    <property type="project" value="InterPro"/>
</dbReference>
<sequence length="897" mass="99726">MPFIANPGDCLPISPTFTAEQPPRRYKPIKTAVRRRSSRCAVSCCCLYAIMTALTDYSFDEEFGFRLQLEEITIFESTSKGKNRADQPHPSSSAYKLYVDEVEALLGRLDSERLATSMAEAVRSDGEEVERLAMEELRAINDRRMAITLGGKNPNSAEFVNSYPTPPPTFYSRSASVVSAFHEEATAASMKPVPLTTVFQSAEGKEAHTHHEEVGESSHGSERVSCVICFDTYPASKAFRTPCGHYYDFECMKELFIKATDDETLMPPKCCQKYIPLSVGDRILSTKERARFEARRLEFATVDKLYCTHPTCSTFVPPQMIQGDVAACPACNTKICTRCKGTAHTNSDCPQDPSTQLTLDLAQSEGWRQCTSCHTMVQLGEGCFHITCRCRAEWCYLCGEKWKRCTCPQWDERYLYRRAALQVDRQAPVLPALVRERRVQTVAAALREDHECAHDSWRLRQGGGACDHCGDHLPRYLLRCEGCQILACVPCQRNRLPPYSASPSSPAHASYRLSNPARSSLTGFNQTLPDQATSTPLNPSDLSTLHRPLYTVQSPLSSPGIFTFPSQFEAITSVMIATLAPPPPPPYCSDIGQIDRHNLIVALCLYFGMIISYLPQHYRIISRKSSEGISPWFLLLGVTSGTCATLNIVVLQSKVVGCCQFLSFGQCFAASLGVVHLCTQMVMFTLILVFFLLYFPRTSPLPLAAISLPTPPSSEYGDAYPAAPERTPLLPSTLKASTTTTSEFRLGIFVALFCFFHFVICAGVSIILVRAYSTHTARLWANYLGLCGAALSAGQYIPQLYRTWRIKQVAALSIPMMMIQTPGGFLFAWSLARRPGTDWSTWCIFAVTAGLQGVLLVMCLCWAWKERTERVRKGKARGRVNGEEEGSDQEERRGVLS</sequence>
<gene>
    <name evidence="16" type="ORF">G7K_2120-t2</name>
</gene>
<evidence type="ECO:0000256" key="9">
    <source>
        <dbReference type="ARBA" id="ARBA00022786"/>
    </source>
</evidence>
<evidence type="ECO:0000256" key="1">
    <source>
        <dbReference type="ARBA" id="ARBA00001798"/>
    </source>
</evidence>
<evidence type="ECO:0000256" key="6">
    <source>
        <dbReference type="ARBA" id="ARBA00022723"/>
    </source>
</evidence>
<feature type="transmembrane region" description="Helical" evidence="14">
    <location>
        <begin position="844"/>
        <end position="864"/>
    </location>
</feature>
<evidence type="ECO:0000256" key="7">
    <source>
        <dbReference type="ARBA" id="ARBA00022737"/>
    </source>
</evidence>
<keyword evidence="8" id="KW-0863">Zinc-finger</keyword>
<dbReference type="SMART" id="SM00679">
    <property type="entry name" value="CTNS"/>
    <property type="match status" value="2"/>
</dbReference>
<evidence type="ECO:0000256" key="8">
    <source>
        <dbReference type="ARBA" id="ARBA00022771"/>
    </source>
</evidence>
<dbReference type="InterPro" id="IPR002867">
    <property type="entry name" value="IBR_dom"/>
</dbReference>
<keyword evidence="5 14" id="KW-0812">Transmembrane</keyword>
<comment type="catalytic activity">
    <reaction evidence="1">
        <text>[E2 ubiquitin-conjugating enzyme]-S-ubiquitinyl-L-cysteine + [acceptor protein]-L-lysine = [E2 ubiquitin-conjugating enzyme]-L-cysteine + [acceptor protein]-N(6)-ubiquitinyl-L-lysine.</text>
        <dbReference type="EC" id="2.3.2.31"/>
    </reaction>
</comment>
<dbReference type="Proteomes" id="UP000033140">
    <property type="component" value="Unassembled WGS sequence"/>
</dbReference>
<dbReference type="GO" id="GO:0008270">
    <property type="term" value="F:zinc ion binding"/>
    <property type="evidence" value="ECO:0007669"/>
    <property type="project" value="UniProtKB-KW"/>
</dbReference>
<evidence type="ECO:0000256" key="14">
    <source>
        <dbReference type="SAM" id="Phobius"/>
    </source>
</evidence>